<organism evidence="4">
    <name type="scientific">Candidatus Atribacter allofermentans</name>
    <dbReference type="NCBI Taxonomy" id="1852833"/>
    <lineage>
        <taxon>Bacteria</taxon>
        <taxon>Pseudomonadati</taxon>
        <taxon>Atribacterota</taxon>
        <taxon>Atribacteria</taxon>
        <taxon>Atribacterales</taxon>
        <taxon>Atribacteraceae</taxon>
        <taxon>Atribacter</taxon>
    </lineage>
</organism>
<evidence type="ECO:0000256" key="3">
    <source>
        <dbReference type="PIRSR" id="PIRSR600246-3"/>
    </source>
</evidence>
<evidence type="ECO:0000256" key="2">
    <source>
        <dbReference type="PIRSR" id="PIRSR600246-2"/>
    </source>
</evidence>
<dbReference type="InterPro" id="IPR029055">
    <property type="entry name" value="Ntn_hydrolases_N"/>
</dbReference>
<dbReference type="Proteomes" id="UP000485569">
    <property type="component" value="Unassembled WGS sequence"/>
</dbReference>
<dbReference type="SUPFAM" id="SSF56235">
    <property type="entry name" value="N-terminal nucleophile aminohydrolases (Ntn hydrolases)"/>
    <property type="match status" value="1"/>
</dbReference>
<dbReference type="Pfam" id="PF01112">
    <property type="entry name" value="Asparaginase_2"/>
    <property type="match status" value="1"/>
</dbReference>
<dbReference type="EMBL" id="MWBQ01000067">
    <property type="protein sequence ID" value="OQA58687.1"/>
    <property type="molecule type" value="Genomic_DNA"/>
</dbReference>
<evidence type="ECO:0000256" key="1">
    <source>
        <dbReference type="PIRSR" id="PIRSR600246-1"/>
    </source>
</evidence>
<dbReference type="PANTHER" id="PTHR10188:SF6">
    <property type="entry name" value="N(4)-(BETA-N-ACETYLGLUCOSAMINYL)-L-ASPARAGINASE"/>
    <property type="match status" value="1"/>
</dbReference>
<dbReference type="AlphaFoldDB" id="A0A1V5SVY7"/>
<comment type="caution">
    <text evidence="4">The sequence shown here is derived from an EMBL/GenBank/DDBJ whole genome shotgun (WGS) entry which is preliminary data.</text>
</comment>
<keyword evidence="4" id="KW-0378">Hydrolase</keyword>
<feature type="binding site" evidence="2">
    <location>
        <begin position="220"/>
        <end position="223"/>
    </location>
    <ligand>
        <name>substrate</name>
    </ligand>
</feature>
<sequence length="301" mass="32544">MLMVVHGGIYVEEIPEISDALKKACLVGRKLLMQKEAVDAVEEAVKVLEDDPRLDAGTGSYPNLLGEIEMSASIMKDDLSCGGVAAIKNIKNPISVARGVMEQTKHVLLVGEGANLFARLLGFEPYNPMAELTVTTLRKAIEIAEEEENSIYHYYLERARLRLQTLQLGTVGSVAIDSKKRKAAATSTGGIEMQLPGRVGDSPLIGLGNFAGEWGAVSMTGAGEGIIKLGLARKIADWMEEMSAQSAVDRGMALANKYNVVCGAIALSYREEFGIGNNGGKISYSYWKDGMQEPYTYKDSQ</sequence>
<feature type="site" description="Cleavage; by autolysis" evidence="3">
    <location>
        <begin position="169"/>
        <end position="170"/>
    </location>
</feature>
<accession>A0A1V5SVY7</accession>
<dbReference type="GO" id="GO:0008798">
    <property type="term" value="F:beta-aspartyl-peptidase activity"/>
    <property type="evidence" value="ECO:0007669"/>
    <property type="project" value="UniProtKB-EC"/>
</dbReference>
<name>A0A1V5SVY7_9BACT</name>
<dbReference type="InterPro" id="IPR000246">
    <property type="entry name" value="Peptidase_T2"/>
</dbReference>
<gene>
    <name evidence="4" type="primary">iaaA</name>
    <name evidence="4" type="ORF">BWY41_01014</name>
</gene>
<feature type="binding site" evidence="2">
    <location>
        <begin position="198"/>
        <end position="201"/>
    </location>
    <ligand>
        <name>substrate</name>
    </ligand>
</feature>
<feature type="active site" description="Nucleophile" evidence="1">
    <location>
        <position position="170"/>
    </location>
</feature>
<proteinExistence type="predicted"/>
<reference evidence="4" key="1">
    <citation type="submission" date="2017-02" db="EMBL/GenBank/DDBJ databases">
        <title>Delving into the versatile metabolic prowess of the omnipresent phylum Bacteroidetes.</title>
        <authorList>
            <person name="Nobu M.K."/>
            <person name="Mei R."/>
            <person name="Narihiro T."/>
            <person name="Kuroda K."/>
            <person name="Liu W.-T."/>
        </authorList>
    </citation>
    <scope>NUCLEOTIDE SEQUENCE</scope>
    <source>
        <strain evidence="4">ADurb.Bin276</strain>
    </source>
</reference>
<dbReference type="GO" id="GO:0016811">
    <property type="term" value="F:hydrolase activity, acting on carbon-nitrogen (but not peptide) bonds, in linear amides"/>
    <property type="evidence" value="ECO:0007669"/>
    <property type="project" value="UniProtKB-ARBA"/>
</dbReference>
<protein>
    <submittedName>
        <fullName evidence="4">Isoaspartyl peptidase</fullName>
        <ecNumber evidence="4">3.4.19.5</ecNumber>
    </submittedName>
</protein>
<dbReference type="EC" id="3.4.19.5" evidence="4"/>
<dbReference type="CDD" id="cd04512">
    <property type="entry name" value="Ntn_Asparaginase_2_like"/>
    <property type="match status" value="1"/>
</dbReference>
<evidence type="ECO:0000313" key="4">
    <source>
        <dbReference type="EMBL" id="OQA58687.1"/>
    </source>
</evidence>
<dbReference type="PANTHER" id="PTHR10188">
    <property type="entry name" value="L-ASPARAGINASE"/>
    <property type="match status" value="1"/>
</dbReference>
<dbReference type="Gene3D" id="3.60.20.30">
    <property type="entry name" value="(Glycosyl)asparaginase"/>
    <property type="match status" value="1"/>
</dbReference>